<feature type="compositionally biased region" description="Polar residues" evidence="7">
    <location>
        <begin position="657"/>
        <end position="697"/>
    </location>
</feature>
<feature type="domain" description="ML-like" evidence="9">
    <location>
        <begin position="1"/>
        <end position="132"/>
    </location>
</feature>
<feature type="compositionally biased region" description="Low complexity" evidence="7">
    <location>
        <begin position="725"/>
        <end position="756"/>
    </location>
</feature>
<feature type="transmembrane region" description="Helical" evidence="8">
    <location>
        <begin position="541"/>
        <end position="567"/>
    </location>
</feature>
<feature type="transmembrane region" description="Helical" evidence="8">
    <location>
        <begin position="507"/>
        <end position="529"/>
    </location>
</feature>
<sequence length="756" mass="84455">MDKSQFTASFFDVTFYPHNKTAVFDIDGLSTINAKIVAHIELIVYGLSVYTTDFKLCSINYATVCPLSSGHINIASTYTIDSDELSKVPGIAYTIPDLDAYVQVHVYDENDTAKTEPLACVIAKLSNGKTVQTRYAGWPIAVISGLGLLVSGFVSILGHSATAAHIASNSSALFIYFQNLAIISMMGVSAVPPIAAAWAQNFQWTMGIINASFMQDIFFWYVQATGGTVTSIIANKSNISISVQRVVKHVKTLVKRAISVSSSSGLLNALSDSSLYTTDERNIGSKTLILRGIQRVSYLAGIEISNFFLTGITFFLFIGFVFLILLGLFKSFCEICVRTGHLKEAKFIKFRHHWRSVTKGSLYRYFNICFPQITLLCIWEFCVHNSAGCVVLAVGCLLVTFVLLFFASFKLIVLGKLSSQKYKNPAYLLFSDEKILNRYGFLYVQYKADKYYWVLVNLVYLFIRALFIAVLQEQGKVCACLIFATELIYCGVLIWKRPFMDKRTNIFNIFITVVNVINSIFFLFYSNVFGQPAVVSSVAGVVYFVLNAAFALILLIFIIVSCTLALIHKNPDTRYQPFKDDRVSFIPRQEGTEKLDTDFELKALGESAMRGHDRNSYYIEPNGANPFDESSTGSSSDKSQQQQQQLQQQKPLEELSEVTTEQPQPTKSRPLSQRLNPFSSRSQNNSENSTNSFAPFAKNDTNAAQANNNSITRLQSNNSSASNPFSTYGNYNNNSSSNNNSQNRFNNYTNRNNNYL</sequence>
<name>A0A9W6SYF0_CANBO</name>
<dbReference type="GO" id="GO:0055085">
    <property type="term" value="P:transmembrane transport"/>
    <property type="evidence" value="ECO:0007669"/>
    <property type="project" value="TreeGrafter"/>
</dbReference>
<feature type="transmembrane region" description="Helical" evidence="8">
    <location>
        <begin position="387"/>
        <end position="413"/>
    </location>
</feature>
<evidence type="ECO:0000256" key="7">
    <source>
        <dbReference type="SAM" id="MobiDB-lite"/>
    </source>
</evidence>
<evidence type="ECO:0000256" key="8">
    <source>
        <dbReference type="SAM" id="Phobius"/>
    </source>
</evidence>
<feature type="compositionally biased region" description="Polar residues" evidence="7">
    <location>
        <begin position="713"/>
        <end position="724"/>
    </location>
</feature>
<evidence type="ECO:0000256" key="6">
    <source>
        <dbReference type="ARBA" id="ARBA00023136"/>
    </source>
</evidence>
<dbReference type="InterPro" id="IPR032800">
    <property type="entry name" value="TRP_N"/>
</dbReference>
<feature type="compositionally biased region" description="Low complexity" evidence="7">
    <location>
        <begin position="630"/>
        <end position="649"/>
    </location>
</feature>
<keyword evidence="3 8" id="KW-0812">Transmembrane</keyword>
<comment type="similarity">
    <text evidence="2">Belongs to the transient receptor potential (TRP) ion channel family.</text>
</comment>
<dbReference type="InterPro" id="IPR040241">
    <property type="entry name" value="TRP_Flc/Pkd2-like"/>
</dbReference>
<evidence type="ECO:0000256" key="4">
    <source>
        <dbReference type="ARBA" id="ARBA00022729"/>
    </source>
</evidence>
<dbReference type="Proteomes" id="UP001165120">
    <property type="component" value="Unassembled WGS sequence"/>
</dbReference>
<comment type="subcellular location">
    <subcellularLocation>
        <location evidence="1">Membrane</location>
        <topology evidence="1">Multi-pass membrane protein</topology>
    </subcellularLocation>
</comment>
<keyword evidence="4" id="KW-0732">Signal</keyword>
<dbReference type="EMBL" id="BSXN01000431">
    <property type="protein sequence ID" value="GME68520.1"/>
    <property type="molecule type" value="Genomic_DNA"/>
</dbReference>
<accession>A0A9W6SYF0</accession>
<dbReference type="InterPro" id="IPR010308">
    <property type="entry name" value="TRP_C"/>
</dbReference>
<proteinExistence type="inferred from homology"/>
<feature type="region of interest" description="Disordered" evidence="7">
    <location>
        <begin position="612"/>
        <end position="697"/>
    </location>
</feature>
<keyword evidence="6 8" id="KW-0472">Membrane</keyword>
<evidence type="ECO:0000313" key="11">
    <source>
        <dbReference type="Proteomes" id="UP001165120"/>
    </source>
</evidence>
<dbReference type="SMART" id="SM01320">
    <property type="entry name" value="TRP_N"/>
    <property type="match status" value="1"/>
</dbReference>
<dbReference type="Pfam" id="PF06011">
    <property type="entry name" value="TRP"/>
    <property type="match status" value="1"/>
</dbReference>
<evidence type="ECO:0000256" key="3">
    <source>
        <dbReference type="ARBA" id="ARBA00022692"/>
    </source>
</evidence>
<dbReference type="PANTHER" id="PTHR31145:SF2">
    <property type="entry name" value="FLAVIN CARRIER PROTEIN 2"/>
    <property type="match status" value="1"/>
</dbReference>
<keyword evidence="11" id="KW-1185">Reference proteome</keyword>
<feature type="transmembrane region" description="Helical" evidence="8">
    <location>
        <begin position="362"/>
        <end position="381"/>
    </location>
</feature>
<feature type="transmembrane region" description="Helical" evidence="8">
    <location>
        <begin position="173"/>
        <end position="198"/>
    </location>
</feature>
<keyword evidence="5 8" id="KW-1133">Transmembrane helix</keyword>
<feature type="transmembrane region" description="Helical" evidence="8">
    <location>
        <begin position="451"/>
        <end position="470"/>
    </location>
</feature>
<protein>
    <submittedName>
        <fullName evidence="10">Unnamed protein product</fullName>
    </submittedName>
</protein>
<dbReference type="Pfam" id="PF14558">
    <property type="entry name" value="TRP_N"/>
    <property type="match status" value="1"/>
</dbReference>
<feature type="region of interest" description="Disordered" evidence="7">
    <location>
        <begin position="713"/>
        <end position="756"/>
    </location>
</feature>
<evidence type="ECO:0000256" key="5">
    <source>
        <dbReference type="ARBA" id="ARBA00022989"/>
    </source>
</evidence>
<dbReference type="GO" id="GO:0016020">
    <property type="term" value="C:membrane"/>
    <property type="evidence" value="ECO:0007669"/>
    <property type="project" value="UniProtKB-SubCell"/>
</dbReference>
<evidence type="ECO:0000259" key="9">
    <source>
        <dbReference type="SMART" id="SM01320"/>
    </source>
</evidence>
<dbReference type="GO" id="GO:0009272">
    <property type="term" value="P:fungal-type cell wall biogenesis"/>
    <property type="evidence" value="ECO:0007669"/>
    <property type="project" value="TreeGrafter"/>
</dbReference>
<feature type="transmembrane region" description="Helical" evidence="8">
    <location>
        <begin position="307"/>
        <end position="329"/>
    </location>
</feature>
<dbReference type="AlphaFoldDB" id="A0A9W6SYF0"/>
<evidence type="ECO:0000256" key="1">
    <source>
        <dbReference type="ARBA" id="ARBA00004141"/>
    </source>
</evidence>
<gene>
    <name evidence="10" type="ORF">Cboi02_000170600</name>
</gene>
<reference evidence="10" key="1">
    <citation type="submission" date="2023-04" db="EMBL/GenBank/DDBJ databases">
        <title>Candida boidinii NBRC 10035.</title>
        <authorList>
            <person name="Ichikawa N."/>
            <person name="Sato H."/>
            <person name="Tonouchi N."/>
        </authorList>
    </citation>
    <scope>NUCLEOTIDE SEQUENCE</scope>
    <source>
        <strain evidence="10">NBRC 10035</strain>
    </source>
</reference>
<comment type="caution">
    <text evidence="10">The sequence shown here is derived from an EMBL/GenBank/DDBJ whole genome shotgun (WGS) entry which is preliminary data.</text>
</comment>
<evidence type="ECO:0000256" key="2">
    <source>
        <dbReference type="ARBA" id="ARBA00010642"/>
    </source>
</evidence>
<feature type="transmembrane region" description="Helical" evidence="8">
    <location>
        <begin position="476"/>
        <end position="495"/>
    </location>
</feature>
<dbReference type="PANTHER" id="PTHR31145">
    <property type="entry name" value="INTEGRAL MEMBRANE PROTEIN (AFU_ORTHOLOGUE AFUA_7G01610)"/>
    <property type="match status" value="1"/>
</dbReference>
<organism evidence="10 11">
    <name type="scientific">Candida boidinii</name>
    <name type="common">Yeast</name>
    <dbReference type="NCBI Taxonomy" id="5477"/>
    <lineage>
        <taxon>Eukaryota</taxon>
        <taxon>Fungi</taxon>
        <taxon>Dikarya</taxon>
        <taxon>Ascomycota</taxon>
        <taxon>Saccharomycotina</taxon>
        <taxon>Pichiomycetes</taxon>
        <taxon>Pichiales</taxon>
        <taxon>Pichiaceae</taxon>
        <taxon>Ogataea</taxon>
        <taxon>Ogataea/Candida clade</taxon>
    </lineage>
</organism>
<feature type="transmembrane region" description="Helical" evidence="8">
    <location>
        <begin position="135"/>
        <end position="161"/>
    </location>
</feature>
<evidence type="ECO:0000313" key="10">
    <source>
        <dbReference type="EMBL" id="GME68520.1"/>
    </source>
</evidence>